<protein>
    <submittedName>
        <fullName evidence="1">Uncharacterized protein</fullName>
    </submittedName>
</protein>
<keyword evidence="2" id="KW-1185">Reference proteome</keyword>
<reference evidence="1 2" key="1">
    <citation type="submission" date="2023-07" db="EMBL/GenBank/DDBJ databases">
        <authorList>
            <person name="Peeters C."/>
        </authorList>
    </citation>
    <scope>NUCLEOTIDE SEQUENCE [LARGE SCALE GENOMIC DNA]</scope>
    <source>
        <strain evidence="1 2">LMG 18091</strain>
    </source>
</reference>
<organism evidence="1 2">
    <name type="scientific">Ralstonia wenshanensis</name>
    <dbReference type="NCBI Taxonomy" id="2842456"/>
    <lineage>
        <taxon>Bacteria</taxon>
        <taxon>Pseudomonadati</taxon>
        <taxon>Pseudomonadota</taxon>
        <taxon>Betaproteobacteria</taxon>
        <taxon>Burkholderiales</taxon>
        <taxon>Burkholderiaceae</taxon>
        <taxon>Ralstonia</taxon>
    </lineage>
</organism>
<gene>
    <name evidence="1" type="ORF">LMG18091_03871</name>
</gene>
<name>A0AAD2ESR0_9RALS</name>
<dbReference type="AlphaFoldDB" id="A0AAD2ESR0"/>
<accession>A0AAD2ESR0</accession>
<proteinExistence type="predicted"/>
<evidence type="ECO:0000313" key="1">
    <source>
        <dbReference type="EMBL" id="CAJ0703197.1"/>
    </source>
</evidence>
<dbReference type="EMBL" id="CATWAF010000005">
    <property type="protein sequence ID" value="CAJ0703197.1"/>
    <property type="molecule type" value="Genomic_DNA"/>
</dbReference>
<dbReference type="Proteomes" id="UP001189915">
    <property type="component" value="Unassembled WGS sequence"/>
</dbReference>
<comment type="caution">
    <text evidence="1">The sequence shown here is derived from an EMBL/GenBank/DDBJ whole genome shotgun (WGS) entry which is preliminary data.</text>
</comment>
<sequence length="73" mass="8151">MKLNQRSIHQQPRGAIHILLLLVANLCNNFVNRDGVCQEIHTDDYCRAENGLPFIAAFNMHSTQTLCGKRGSG</sequence>
<evidence type="ECO:0000313" key="2">
    <source>
        <dbReference type="Proteomes" id="UP001189915"/>
    </source>
</evidence>